<evidence type="ECO:0000313" key="2">
    <source>
        <dbReference type="Proteomes" id="UP000769157"/>
    </source>
</evidence>
<protein>
    <submittedName>
        <fullName evidence="1">Uncharacterized protein</fullName>
    </submittedName>
</protein>
<dbReference type="GeneID" id="70237029"/>
<dbReference type="EMBL" id="JAEUBE010000366">
    <property type="protein sequence ID" value="KAH3663664.1"/>
    <property type="molecule type" value="Genomic_DNA"/>
</dbReference>
<dbReference type="AlphaFoldDB" id="A0A9P8T2Y9"/>
<gene>
    <name evidence="1" type="ORF">OGAPHI_005065</name>
</gene>
<name>A0A9P8T2Y9_9ASCO</name>
<evidence type="ECO:0000313" key="1">
    <source>
        <dbReference type="EMBL" id="KAH3663664.1"/>
    </source>
</evidence>
<keyword evidence="2" id="KW-1185">Reference proteome</keyword>
<organism evidence="1 2">
    <name type="scientific">Ogataea philodendri</name>
    <dbReference type="NCBI Taxonomy" id="1378263"/>
    <lineage>
        <taxon>Eukaryota</taxon>
        <taxon>Fungi</taxon>
        <taxon>Dikarya</taxon>
        <taxon>Ascomycota</taxon>
        <taxon>Saccharomycotina</taxon>
        <taxon>Pichiomycetes</taxon>
        <taxon>Pichiales</taxon>
        <taxon>Pichiaceae</taxon>
        <taxon>Ogataea</taxon>
    </lineage>
</organism>
<reference evidence="1" key="1">
    <citation type="journal article" date="2021" name="Open Biol.">
        <title>Shared evolutionary footprints suggest mitochondrial oxidative damage underlies multiple complex I losses in fungi.</title>
        <authorList>
            <person name="Schikora-Tamarit M.A."/>
            <person name="Marcet-Houben M."/>
            <person name="Nosek J."/>
            <person name="Gabaldon T."/>
        </authorList>
    </citation>
    <scope>NUCLEOTIDE SEQUENCE</scope>
    <source>
        <strain evidence="1">CBS6075</strain>
    </source>
</reference>
<comment type="caution">
    <text evidence="1">The sequence shown here is derived from an EMBL/GenBank/DDBJ whole genome shotgun (WGS) entry which is preliminary data.</text>
</comment>
<accession>A0A9P8T2Y9</accession>
<reference evidence="1" key="2">
    <citation type="submission" date="2021-01" db="EMBL/GenBank/DDBJ databases">
        <authorList>
            <person name="Schikora-Tamarit M.A."/>
        </authorList>
    </citation>
    <scope>NUCLEOTIDE SEQUENCE</scope>
    <source>
        <strain evidence="1">CBS6075</strain>
    </source>
</reference>
<dbReference type="OrthoDB" id="10590674at2759"/>
<proteinExistence type="predicted"/>
<sequence length="100" mass="10921">MNVRNSLATNITAVSNVEKYKDIGTSKTHPIRTRNGVTNNEIWIEEPTATPTARSILFFTATTTAVTCSAALPTIGITIKPIKVFERPELSTISSIDDTR</sequence>
<dbReference type="RefSeq" id="XP_046060000.1">
    <property type="nucleotide sequence ID" value="XM_046206211.1"/>
</dbReference>
<dbReference type="Proteomes" id="UP000769157">
    <property type="component" value="Unassembled WGS sequence"/>
</dbReference>